<dbReference type="SUPFAM" id="SSF158682">
    <property type="entry name" value="TerB-like"/>
    <property type="match status" value="1"/>
</dbReference>
<dbReference type="AlphaFoldDB" id="A0A7X9SL83"/>
<dbReference type="InterPro" id="IPR029024">
    <property type="entry name" value="TerB-like"/>
</dbReference>
<gene>
    <name evidence="1" type="ORF">HF849_02885</name>
</gene>
<proteinExistence type="predicted"/>
<dbReference type="Proteomes" id="UP000587880">
    <property type="component" value="Unassembled WGS sequence"/>
</dbReference>
<comment type="caution">
    <text evidence="1">The sequence shown here is derived from an EMBL/GenBank/DDBJ whole genome shotgun (WGS) entry which is preliminary data.</text>
</comment>
<evidence type="ECO:0000313" key="2">
    <source>
        <dbReference type="Proteomes" id="UP000587880"/>
    </source>
</evidence>
<dbReference type="Gene3D" id="1.10.3680.10">
    <property type="entry name" value="TerB-like"/>
    <property type="match status" value="1"/>
</dbReference>
<organism evidence="1 2">
    <name type="scientific">Clostridium beijerinckii</name>
    <name type="common">Clostridium MP</name>
    <dbReference type="NCBI Taxonomy" id="1520"/>
    <lineage>
        <taxon>Bacteria</taxon>
        <taxon>Bacillati</taxon>
        <taxon>Bacillota</taxon>
        <taxon>Clostridia</taxon>
        <taxon>Eubacteriales</taxon>
        <taxon>Clostridiaceae</taxon>
        <taxon>Clostridium</taxon>
    </lineage>
</organism>
<protein>
    <recommendedName>
        <fullName evidence="3">Co-chaperone DjlA N-terminal domain-containing protein</fullName>
    </recommendedName>
</protein>
<dbReference type="EMBL" id="JABAGD010000003">
    <property type="protein sequence ID" value="NMF03702.1"/>
    <property type="molecule type" value="Genomic_DNA"/>
</dbReference>
<reference evidence="1 2" key="1">
    <citation type="submission" date="2020-04" db="EMBL/GenBank/DDBJ databases">
        <authorList>
            <person name="Hitch T.C.A."/>
            <person name="Wylensek D."/>
            <person name="Clavel T."/>
        </authorList>
    </citation>
    <scope>NUCLEOTIDE SEQUENCE [LARGE SCALE GENOMIC DNA]</scope>
    <source>
        <strain evidence="1 2">WB01_NA02</strain>
    </source>
</reference>
<dbReference type="RefSeq" id="WP_168981046.1">
    <property type="nucleotide sequence ID" value="NZ_JABAGD010000003.1"/>
</dbReference>
<sequence length="133" mass="15456">MFLNMLNDRESKDFLELASIAMNINGTIKESEKAVFQTYRMETGLEDYKVIGKAYNQLVTGFQASTKKVKKAIIIELAGVLDADENVDENEQKWIEKLGSEWGFRDSEIRKMVRWVEDFNDLLKEGYEYINGR</sequence>
<accession>A0A7X9SL83</accession>
<evidence type="ECO:0000313" key="1">
    <source>
        <dbReference type="EMBL" id="NMF03702.1"/>
    </source>
</evidence>
<evidence type="ECO:0008006" key="3">
    <source>
        <dbReference type="Google" id="ProtNLM"/>
    </source>
</evidence>
<name>A0A7X9SL83_CLOBE</name>